<evidence type="ECO:0000313" key="2">
    <source>
        <dbReference type="Proteomes" id="UP000250416"/>
    </source>
</evidence>
<sequence length="74" mass="8147">MGNTVESHVTRRIGSLDRHDRAYVARAVAWHRDCDGFQHPDQRSEIGILAATQSIVVGGIEIVRVLSYASDASK</sequence>
<accession>A0AAE8NM10</accession>
<proteinExistence type="predicted"/>
<dbReference type="EMBL" id="UARD01000059">
    <property type="protein sequence ID" value="SQA61267.1"/>
    <property type="molecule type" value="Genomic_DNA"/>
</dbReference>
<evidence type="ECO:0000313" key="1">
    <source>
        <dbReference type="EMBL" id="SQA61267.1"/>
    </source>
</evidence>
<protein>
    <submittedName>
        <fullName evidence="1">Uncharacterized protein</fullName>
    </submittedName>
</protein>
<comment type="caution">
    <text evidence="1">The sequence shown here is derived from an EMBL/GenBank/DDBJ whole genome shotgun (WGS) entry which is preliminary data.</text>
</comment>
<reference evidence="1 2" key="1">
    <citation type="submission" date="2018-06" db="EMBL/GenBank/DDBJ databases">
        <authorList>
            <consortium name="Pathogen Informatics"/>
            <person name="Doyle S."/>
        </authorList>
    </citation>
    <scope>NUCLEOTIDE SEQUENCE [LARGE SCALE GENOMIC DNA]</scope>
    <source>
        <strain evidence="1 2">NCTC10661</strain>
    </source>
</reference>
<name>A0AAE8NM10_BURCE</name>
<dbReference type="AlphaFoldDB" id="A0AAE8NM10"/>
<organism evidence="1 2">
    <name type="scientific">Burkholderia cepacia</name>
    <name type="common">Pseudomonas cepacia</name>
    <dbReference type="NCBI Taxonomy" id="292"/>
    <lineage>
        <taxon>Bacteria</taxon>
        <taxon>Pseudomonadati</taxon>
        <taxon>Pseudomonadota</taxon>
        <taxon>Betaproteobacteria</taxon>
        <taxon>Burkholderiales</taxon>
        <taxon>Burkholderiaceae</taxon>
        <taxon>Burkholderia</taxon>
        <taxon>Burkholderia cepacia complex</taxon>
    </lineage>
</organism>
<gene>
    <name evidence="1" type="ORF">NCTC10661_07023</name>
</gene>
<dbReference type="Proteomes" id="UP000250416">
    <property type="component" value="Unassembled WGS sequence"/>
</dbReference>